<dbReference type="EMBL" id="JH921440">
    <property type="protein sequence ID" value="EKD15977.1"/>
    <property type="molecule type" value="Genomic_DNA"/>
</dbReference>
<sequence length="153" mass="16972">MPFGMERAAETIGSVKNGNGYKGGSGIAEEVVGAQEEAGTKTRGRPRVDTQSFYYSPLLEPNELKGTNEEMCNIFIGLYDFNVGKGLLQREPEFGQQHQLTTGRFLPSAKASSSYEDSHDENSEGPQKRVNSMSDRRLRGSRKSPSERPEKEH</sequence>
<dbReference type="PANTHER" id="PTHR40618:SF1">
    <property type="entry name" value="B-ZIP TRANSCRIPTION FACTOR (EUROFUNG)"/>
    <property type="match status" value="1"/>
</dbReference>
<evidence type="ECO:0000313" key="2">
    <source>
        <dbReference type="EMBL" id="EKD15977.1"/>
    </source>
</evidence>
<organism evidence="2 3">
    <name type="scientific">Marssonina brunnea f. sp. multigermtubi (strain MB_m1)</name>
    <name type="common">Marssonina leaf spot fungus</name>
    <dbReference type="NCBI Taxonomy" id="1072389"/>
    <lineage>
        <taxon>Eukaryota</taxon>
        <taxon>Fungi</taxon>
        <taxon>Dikarya</taxon>
        <taxon>Ascomycota</taxon>
        <taxon>Pezizomycotina</taxon>
        <taxon>Leotiomycetes</taxon>
        <taxon>Helotiales</taxon>
        <taxon>Drepanopezizaceae</taxon>
        <taxon>Drepanopeziza</taxon>
    </lineage>
</organism>
<evidence type="ECO:0000313" key="3">
    <source>
        <dbReference type="Proteomes" id="UP000006753"/>
    </source>
</evidence>
<keyword evidence="3" id="KW-1185">Reference proteome</keyword>
<dbReference type="AlphaFoldDB" id="K1WU34"/>
<evidence type="ECO:0000256" key="1">
    <source>
        <dbReference type="SAM" id="MobiDB-lite"/>
    </source>
</evidence>
<dbReference type="OrthoDB" id="3555317at2759"/>
<dbReference type="PANTHER" id="PTHR40618">
    <property type="entry name" value="B-ZIP TRANSCRIPTION FACTOR (EUROFUNG)-RELATED"/>
    <property type="match status" value="1"/>
</dbReference>
<reference evidence="2 3" key="1">
    <citation type="journal article" date="2012" name="BMC Genomics">
        <title>Sequencing the genome of Marssonina brunnea reveals fungus-poplar co-evolution.</title>
        <authorList>
            <person name="Zhu S."/>
            <person name="Cao Y.-Z."/>
            <person name="Jiang C."/>
            <person name="Tan B.-Y."/>
            <person name="Wang Z."/>
            <person name="Feng S."/>
            <person name="Zhang L."/>
            <person name="Su X.-H."/>
            <person name="Brejova B."/>
            <person name="Vinar T."/>
            <person name="Xu M."/>
            <person name="Wang M.-X."/>
            <person name="Zhang S.-G."/>
            <person name="Huang M.-R."/>
            <person name="Wu R."/>
            <person name="Zhou Y."/>
        </authorList>
    </citation>
    <scope>NUCLEOTIDE SEQUENCE [LARGE SCALE GENOMIC DNA]</scope>
    <source>
        <strain evidence="2 3">MB_m1</strain>
    </source>
</reference>
<dbReference type="Proteomes" id="UP000006753">
    <property type="component" value="Unassembled WGS sequence"/>
</dbReference>
<dbReference type="HOGENOM" id="CLU_1713654_0_0_1"/>
<name>K1WU34_MARBU</name>
<protein>
    <submittedName>
        <fullName evidence="2">Uncharacterized protein</fullName>
    </submittedName>
</protein>
<dbReference type="KEGG" id="mbe:MBM_05988"/>
<gene>
    <name evidence="2" type="ORF">MBM_05988</name>
</gene>
<feature type="region of interest" description="Disordered" evidence="1">
    <location>
        <begin position="94"/>
        <end position="153"/>
    </location>
</feature>
<feature type="compositionally biased region" description="Basic and acidic residues" evidence="1">
    <location>
        <begin position="134"/>
        <end position="153"/>
    </location>
</feature>
<accession>K1WU34</accession>
<proteinExistence type="predicted"/>
<dbReference type="InParanoid" id="K1WU34"/>